<name>A0A5J4KJF3_9CHLR</name>
<sequence length="254" mass="29457">MYGAVPRNRRANITLLASLSLLGMGEAFLLEGSADTAVFELYILPLPPSDYECCDMVTVRLNPYSQAQYETNRYSVPVKHARRTVTLKAYPFTIEIFDESLLLASHPRCYEREQDVFDPLHYLPLIETKPASFDYVKPLKRWRKDWPTCYHQMLRLLRESWPDGKGVQEFVRVLMLHERFPAIQMEQAIERAISYGCVHLDGVLYCLHELAKEALPSEPEEPKPLDLTSRPDLDAIGNQPVDLSRYEKLLKLRW</sequence>
<evidence type="ECO:0000259" key="1">
    <source>
        <dbReference type="Pfam" id="PF22483"/>
    </source>
</evidence>
<proteinExistence type="predicted"/>
<reference evidence="2 3" key="1">
    <citation type="submission" date="2019-10" db="EMBL/GenBank/DDBJ databases">
        <title>Dictyobacter vulcani sp. nov., within the class Ktedonobacteria, isolated from soil of volcanic Mt. Zao.</title>
        <authorList>
            <person name="Zheng Y."/>
            <person name="Wang C.M."/>
            <person name="Sakai Y."/>
            <person name="Abe K."/>
            <person name="Yokota A."/>
            <person name="Yabe S."/>
        </authorList>
    </citation>
    <scope>NUCLEOTIDE SEQUENCE [LARGE SCALE GENOMIC DNA]</scope>
    <source>
        <strain evidence="2 3">W12</strain>
    </source>
</reference>
<feature type="domain" description="Transposase for insertion sequence element IS21-like C-terminal" evidence="1">
    <location>
        <begin position="46"/>
        <end position="118"/>
    </location>
</feature>
<keyword evidence="3" id="KW-1185">Reference proteome</keyword>
<evidence type="ECO:0000313" key="3">
    <source>
        <dbReference type="Proteomes" id="UP000326912"/>
    </source>
</evidence>
<accession>A0A5J4KJF3</accession>
<dbReference type="Proteomes" id="UP000326912">
    <property type="component" value="Unassembled WGS sequence"/>
</dbReference>
<comment type="caution">
    <text evidence="2">The sequence shown here is derived from an EMBL/GenBank/DDBJ whole genome shotgun (WGS) entry which is preliminary data.</text>
</comment>
<dbReference type="Pfam" id="PF22483">
    <property type="entry name" value="Mu-transpos_C_2"/>
    <property type="match status" value="1"/>
</dbReference>
<evidence type="ECO:0000313" key="2">
    <source>
        <dbReference type="EMBL" id="GER89848.1"/>
    </source>
</evidence>
<dbReference type="AlphaFoldDB" id="A0A5J4KJF3"/>
<dbReference type="EMBL" id="BKZW01000002">
    <property type="protein sequence ID" value="GER89848.1"/>
    <property type="molecule type" value="Genomic_DNA"/>
</dbReference>
<organism evidence="2 3">
    <name type="scientific">Dictyobacter vulcani</name>
    <dbReference type="NCBI Taxonomy" id="2607529"/>
    <lineage>
        <taxon>Bacteria</taxon>
        <taxon>Bacillati</taxon>
        <taxon>Chloroflexota</taxon>
        <taxon>Ktedonobacteria</taxon>
        <taxon>Ktedonobacterales</taxon>
        <taxon>Dictyobacteraceae</taxon>
        <taxon>Dictyobacter</taxon>
    </lineage>
</organism>
<dbReference type="InterPro" id="IPR054353">
    <property type="entry name" value="IstA-like_C"/>
</dbReference>
<protein>
    <recommendedName>
        <fullName evidence="1">Transposase for insertion sequence element IS21-like C-terminal domain-containing protein</fullName>
    </recommendedName>
</protein>
<gene>
    <name evidence="2" type="ORF">KDW_40100</name>
</gene>